<dbReference type="Proteomes" id="UP001500368">
    <property type="component" value="Unassembled WGS sequence"/>
</dbReference>
<reference evidence="2" key="1">
    <citation type="journal article" date="2019" name="Int. J. Syst. Evol. Microbiol.">
        <title>The Global Catalogue of Microorganisms (GCM) 10K type strain sequencing project: providing services to taxonomists for standard genome sequencing and annotation.</title>
        <authorList>
            <consortium name="The Broad Institute Genomics Platform"/>
            <consortium name="The Broad Institute Genome Sequencing Center for Infectious Disease"/>
            <person name="Wu L."/>
            <person name="Ma J."/>
        </authorList>
    </citation>
    <scope>NUCLEOTIDE SEQUENCE [LARGE SCALE GENOMIC DNA]</scope>
    <source>
        <strain evidence="2">JCM 19129</strain>
    </source>
</reference>
<protein>
    <recommendedName>
        <fullName evidence="3">Helix-turn-helix DNA binding domain protein</fullName>
    </recommendedName>
</protein>
<name>A0ABP9FZ78_9MICC</name>
<comment type="caution">
    <text evidence="1">The sequence shown here is derived from an EMBL/GenBank/DDBJ whole genome shotgun (WGS) entry which is preliminary data.</text>
</comment>
<evidence type="ECO:0008006" key="3">
    <source>
        <dbReference type="Google" id="ProtNLM"/>
    </source>
</evidence>
<gene>
    <name evidence="1" type="ORF">GCM10025790_20590</name>
</gene>
<sequence>MELWQCVAPDCTMTTPVGVRVCTRCVDGVIKSLRRIPGELLPAVVMISRGQRAPARLRSAVKTKSNPRQEPVHIGALDLADDLRKRRDEFNDEPPQWLPHDPEAARKIATLHATISAAERMVYGDDDDGSSHPGEGYLQMRMNMLPVMTAHEACEWFEEQGVPVKLRQIYNWRQRGRLIPARILEPTTTGGPKRVLYHPLDIYLAWENRAKHAWLPPVMEAAAAAQAARYDTQTPPAGVTYTQRVG</sequence>
<proteinExistence type="predicted"/>
<organism evidence="1 2">
    <name type="scientific">Nesterenkonia rhizosphaerae</name>
    <dbReference type="NCBI Taxonomy" id="1348272"/>
    <lineage>
        <taxon>Bacteria</taxon>
        <taxon>Bacillati</taxon>
        <taxon>Actinomycetota</taxon>
        <taxon>Actinomycetes</taxon>
        <taxon>Micrococcales</taxon>
        <taxon>Micrococcaceae</taxon>
        <taxon>Nesterenkonia</taxon>
    </lineage>
</organism>
<evidence type="ECO:0000313" key="2">
    <source>
        <dbReference type="Proteomes" id="UP001500368"/>
    </source>
</evidence>
<dbReference type="RefSeq" id="WP_345477917.1">
    <property type="nucleotide sequence ID" value="NZ_BAABLW010000007.1"/>
</dbReference>
<evidence type="ECO:0000313" key="1">
    <source>
        <dbReference type="EMBL" id="GAA4923383.1"/>
    </source>
</evidence>
<dbReference type="EMBL" id="BAABLW010000007">
    <property type="protein sequence ID" value="GAA4923383.1"/>
    <property type="molecule type" value="Genomic_DNA"/>
</dbReference>
<keyword evidence="2" id="KW-1185">Reference proteome</keyword>
<accession>A0ABP9FZ78</accession>